<keyword evidence="2" id="KW-0472">Membrane</keyword>
<evidence type="ECO:0000313" key="3">
    <source>
        <dbReference type="EMBL" id="TWU44985.1"/>
    </source>
</evidence>
<evidence type="ECO:0000256" key="2">
    <source>
        <dbReference type="SAM" id="Phobius"/>
    </source>
</evidence>
<dbReference type="EMBL" id="SJPY01000001">
    <property type="protein sequence ID" value="TWU44985.1"/>
    <property type="molecule type" value="Genomic_DNA"/>
</dbReference>
<dbReference type="AlphaFoldDB" id="A0A5C6E8W3"/>
<keyword evidence="2" id="KW-0812">Transmembrane</keyword>
<dbReference type="Proteomes" id="UP000315471">
    <property type="component" value="Unassembled WGS sequence"/>
</dbReference>
<organism evidence="3 4">
    <name type="scientific">Novipirellula aureliae</name>
    <dbReference type="NCBI Taxonomy" id="2527966"/>
    <lineage>
        <taxon>Bacteria</taxon>
        <taxon>Pseudomonadati</taxon>
        <taxon>Planctomycetota</taxon>
        <taxon>Planctomycetia</taxon>
        <taxon>Pirellulales</taxon>
        <taxon>Pirellulaceae</taxon>
        <taxon>Novipirellula</taxon>
    </lineage>
</organism>
<proteinExistence type="predicted"/>
<feature type="region of interest" description="Disordered" evidence="1">
    <location>
        <begin position="97"/>
        <end position="136"/>
    </location>
</feature>
<sequence>MAHFLGDLPFAWQACRSKIGAIETIGLPSFLGIAKAVTIGPAIMTNHFFDFGANAIACRFGITNHRRLARTAFAGLLLVVLFQVSPVSARSAPIEGDVANSTSVESESVESESESKLQDVEGSDSTGLGPTALGPVRTETDKISELPTHLAFAATRFDDLREGYVELHWNPVESATEYVVIEDNGSQPYRGSFEQAFISGLSNGKHAFIVEAYDSAGNLLATSAKPAIVTVDHWPLSQAMIVFTIGLVIFVALISIIAHGALTADKKSAAIPAGESERPG</sequence>
<evidence type="ECO:0000256" key="1">
    <source>
        <dbReference type="SAM" id="MobiDB-lite"/>
    </source>
</evidence>
<accession>A0A5C6E8W3</accession>
<protein>
    <recommendedName>
        <fullName evidence="5">Fibronectin type-III domain-containing protein</fullName>
    </recommendedName>
</protein>
<reference evidence="3 4" key="1">
    <citation type="submission" date="2019-02" db="EMBL/GenBank/DDBJ databases">
        <title>Deep-cultivation of Planctomycetes and their phenomic and genomic characterization uncovers novel biology.</title>
        <authorList>
            <person name="Wiegand S."/>
            <person name="Jogler M."/>
            <person name="Boedeker C."/>
            <person name="Pinto D."/>
            <person name="Vollmers J."/>
            <person name="Rivas-Marin E."/>
            <person name="Kohn T."/>
            <person name="Peeters S.H."/>
            <person name="Heuer A."/>
            <person name="Rast P."/>
            <person name="Oberbeckmann S."/>
            <person name="Bunk B."/>
            <person name="Jeske O."/>
            <person name="Meyerdierks A."/>
            <person name="Storesund J.E."/>
            <person name="Kallscheuer N."/>
            <person name="Luecker S."/>
            <person name="Lage O.M."/>
            <person name="Pohl T."/>
            <person name="Merkel B.J."/>
            <person name="Hornburger P."/>
            <person name="Mueller R.-W."/>
            <person name="Bruemmer F."/>
            <person name="Labrenz M."/>
            <person name="Spormann A.M."/>
            <person name="Op Den Camp H."/>
            <person name="Overmann J."/>
            <person name="Amann R."/>
            <person name="Jetten M.S.M."/>
            <person name="Mascher T."/>
            <person name="Medema M.H."/>
            <person name="Devos D.P."/>
            <person name="Kaster A.-K."/>
            <person name="Ovreas L."/>
            <person name="Rohde M."/>
            <person name="Galperin M.Y."/>
            <person name="Jogler C."/>
        </authorList>
    </citation>
    <scope>NUCLEOTIDE SEQUENCE [LARGE SCALE GENOMIC DNA]</scope>
    <source>
        <strain evidence="3 4">Q31b</strain>
    </source>
</reference>
<evidence type="ECO:0008006" key="5">
    <source>
        <dbReference type="Google" id="ProtNLM"/>
    </source>
</evidence>
<keyword evidence="4" id="KW-1185">Reference proteome</keyword>
<keyword evidence="2" id="KW-1133">Transmembrane helix</keyword>
<name>A0A5C6E8W3_9BACT</name>
<evidence type="ECO:0000313" key="4">
    <source>
        <dbReference type="Proteomes" id="UP000315471"/>
    </source>
</evidence>
<comment type="caution">
    <text evidence="3">The sequence shown here is derived from an EMBL/GenBank/DDBJ whole genome shotgun (WGS) entry which is preliminary data.</text>
</comment>
<gene>
    <name evidence="3" type="ORF">Q31b_01560</name>
</gene>
<feature type="transmembrane region" description="Helical" evidence="2">
    <location>
        <begin position="239"/>
        <end position="262"/>
    </location>
</feature>